<proteinExistence type="predicted"/>
<dbReference type="InterPro" id="IPR011004">
    <property type="entry name" value="Trimer_LpxA-like_sf"/>
</dbReference>
<evidence type="ECO:0000313" key="2">
    <source>
        <dbReference type="Proteomes" id="UP001501666"/>
    </source>
</evidence>
<gene>
    <name evidence="1" type="ORF">GCM10010412_023540</name>
</gene>
<dbReference type="Proteomes" id="UP001501666">
    <property type="component" value="Unassembled WGS sequence"/>
</dbReference>
<reference evidence="1 2" key="1">
    <citation type="journal article" date="2019" name="Int. J. Syst. Evol. Microbiol.">
        <title>The Global Catalogue of Microorganisms (GCM) 10K type strain sequencing project: providing services to taxonomists for standard genome sequencing and annotation.</title>
        <authorList>
            <consortium name="The Broad Institute Genomics Platform"/>
            <consortium name="The Broad Institute Genome Sequencing Center for Infectious Disease"/>
            <person name="Wu L."/>
            <person name="Ma J."/>
        </authorList>
    </citation>
    <scope>NUCLEOTIDE SEQUENCE [LARGE SCALE GENOMIC DNA]</scope>
    <source>
        <strain evidence="1 2">JCM 6835</strain>
    </source>
</reference>
<comment type="caution">
    <text evidence="1">The sequence shown here is derived from an EMBL/GenBank/DDBJ whole genome shotgun (WGS) entry which is preliminary data.</text>
</comment>
<dbReference type="Gene3D" id="2.160.10.10">
    <property type="entry name" value="Hexapeptide repeat proteins"/>
    <property type="match status" value="1"/>
</dbReference>
<keyword evidence="2" id="KW-1185">Reference proteome</keyword>
<sequence length="106" mass="11624">MLLEHQGLSPAVDPTAYVAPTATLCGDVRVGPGCRVLFGAVLTAEGDPAELFPPDRHERIWAVQRELDFPGCVFGLPRAADGESIMPEVSRRYGRALDRHRTDRIL</sequence>
<dbReference type="EMBL" id="BAAATE010000005">
    <property type="protein sequence ID" value="GAA2654670.1"/>
    <property type="molecule type" value="Genomic_DNA"/>
</dbReference>
<dbReference type="RefSeq" id="WP_346145815.1">
    <property type="nucleotide sequence ID" value="NZ_BAAATE010000005.1"/>
</dbReference>
<protein>
    <submittedName>
        <fullName evidence="1">Uncharacterized protein</fullName>
    </submittedName>
</protein>
<accession>A0ABN3RK18</accession>
<organism evidence="1 2">
    <name type="scientific">Nonomuraea recticatena</name>
    <dbReference type="NCBI Taxonomy" id="46178"/>
    <lineage>
        <taxon>Bacteria</taxon>
        <taxon>Bacillati</taxon>
        <taxon>Actinomycetota</taxon>
        <taxon>Actinomycetes</taxon>
        <taxon>Streptosporangiales</taxon>
        <taxon>Streptosporangiaceae</taxon>
        <taxon>Nonomuraea</taxon>
    </lineage>
</organism>
<evidence type="ECO:0000313" key="1">
    <source>
        <dbReference type="EMBL" id="GAA2654670.1"/>
    </source>
</evidence>
<dbReference type="SUPFAM" id="SSF51161">
    <property type="entry name" value="Trimeric LpxA-like enzymes"/>
    <property type="match status" value="1"/>
</dbReference>
<name>A0ABN3RK18_9ACTN</name>